<dbReference type="eggNOG" id="COG1315">
    <property type="taxonomic scope" value="Bacteria"/>
</dbReference>
<dbReference type="PANTHER" id="PTHR38032:SF1">
    <property type="entry name" value="RNA-BINDING PROTEIN KHPB N-TERMINAL DOMAIN-CONTAINING PROTEIN"/>
    <property type="match status" value="1"/>
</dbReference>
<protein>
    <recommendedName>
        <fullName evidence="2">Flagellar Assembly Protein A N-terminal region domain-containing protein</fullName>
    </recommendedName>
</protein>
<feature type="domain" description="Flagellar Assembly Protein A N-terminal region" evidence="2">
    <location>
        <begin position="115"/>
        <end position="278"/>
    </location>
</feature>
<dbReference type="Pfam" id="PF20250">
    <property type="entry name" value="FapA_N"/>
    <property type="match status" value="1"/>
</dbReference>
<evidence type="ECO:0000313" key="3">
    <source>
        <dbReference type="EMBL" id="KHM52221.1"/>
    </source>
</evidence>
<comment type="caution">
    <text evidence="3">The sequence shown here is derived from an EMBL/GenBank/DDBJ whole genome shotgun (WGS) entry which is preliminary data.</text>
</comment>
<keyword evidence="4" id="KW-1185">Reference proteome</keyword>
<dbReference type="AlphaFoldDB" id="A0A0B2K063"/>
<dbReference type="RefSeq" id="WP_039207687.1">
    <property type="nucleotide sequence ID" value="NZ_JSCE01000122.1"/>
</dbReference>
<dbReference type="PANTHER" id="PTHR38032">
    <property type="entry name" value="POLYMERASE-RELATED"/>
    <property type="match status" value="1"/>
</dbReference>
<organism evidence="3 4">
    <name type="scientific">Anaerovibrio lipolyticus</name>
    <dbReference type="NCBI Taxonomy" id="82374"/>
    <lineage>
        <taxon>Bacteria</taxon>
        <taxon>Bacillati</taxon>
        <taxon>Bacillota</taxon>
        <taxon>Negativicutes</taxon>
        <taxon>Selenomonadales</taxon>
        <taxon>Selenomonadaceae</taxon>
        <taxon>Anaerovibrio</taxon>
    </lineage>
</organism>
<sequence>MDNTSSVSTVGSRDSGYLFEFRNDGVYLTVYESTEPGIQFELSDMRQILKEFSVDDYNLELLARLVREANGITTKISDKFVVPQNYKEGGRHGNTDVQLTTEELHENREYGNVFVDVSKDKLEVTVRFDIRENQAIPTVDMIKEALAVKNIVFGIDEEAVKEAAASGRITKVAFGIPPEHGLDAQIIKKFDMSITGRPVADEYDRVDYKNLNIFLLAKKGQVLAERIPHTQGKPGTNVHGATIRQKPGKPKPVPAGKNTVIKDENFVVSEIDGQIVDNGNKISVDPHLEVKGDVGLATGNIDFVGGVTVNGSVQLGFQLKATGDIEIKGMISGGDVSGRNIIVKGGVQGMSRGTVRAENDFQATFAENADIEAGGNVIITDVAMHSTIRAGHTLIVEGKKGLINGGNLAAGEEIRATNIGNVSNVVTRLTVGVNPMLQKQYQTVLKEYNEAKKRLDQVTKMINTLGKLDISQLPPDKAERFNALIRSQFPLAGTVERNERLLKELDVELQKMKRGKIRVKDTMYPGARLSINSIMKNVQVEEKCCTQYVEDDFIKIGAY</sequence>
<dbReference type="Pfam" id="PF03961">
    <property type="entry name" value="FapA"/>
    <property type="match status" value="1"/>
</dbReference>
<name>A0A0B2K063_9FIRM</name>
<dbReference type="InterPro" id="IPR005646">
    <property type="entry name" value="FapA"/>
</dbReference>
<dbReference type="STRING" id="82374.NZ47_06020"/>
<reference evidence="3 4" key="1">
    <citation type="journal article" date="2013" name="PLoS ONE">
        <title>Identification and characterization of three novel lipases belonging to families II and V from Anaerovibrio lipolyticus 5ST.</title>
        <authorList>
            <person name="Prive F."/>
            <person name="Kaderbhai N.N."/>
            <person name="Girdwood S."/>
            <person name="Worgan H.J."/>
            <person name="Pinloche E."/>
            <person name="Scollan N.D."/>
            <person name="Huws S.A."/>
            <person name="Newbold C.J."/>
        </authorList>
    </citation>
    <scope>NUCLEOTIDE SEQUENCE [LARGE SCALE GENOMIC DNA]</scope>
    <source>
        <strain evidence="3 4">5S</strain>
    </source>
</reference>
<feature type="region of interest" description="Disordered" evidence="1">
    <location>
        <begin position="229"/>
        <end position="257"/>
    </location>
</feature>
<dbReference type="Proteomes" id="UP000030993">
    <property type="component" value="Unassembled WGS sequence"/>
</dbReference>
<gene>
    <name evidence="3" type="ORF">NZ47_06020</name>
</gene>
<proteinExistence type="predicted"/>
<accession>A0A0B2K063</accession>
<evidence type="ECO:0000313" key="4">
    <source>
        <dbReference type="Proteomes" id="UP000030993"/>
    </source>
</evidence>
<dbReference type="EMBL" id="JSCE01000122">
    <property type="protein sequence ID" value="KHM52221.1"/>
    <property type="molecule type" value="Genomic_DNA"/>
</dbReference>
<evidence type="ECO:0000259" key="2">
    <source>
        <dbReference type="Pfam" id="PF20250"/>
    </source>
</evidence>
<dbReference type="InterPro" id="IPR046865">
    <property type="entry name" value="FapA_b_solenoid"/>
</dbReference>
<dbReference type="InterPro" id="IPR046866">
    <property type="entry name" value="FapA_N"/>
</dbReference>
<evidence type="ECO:0000256" key="1">
    <source>
        <dbReference type="SAM" id="MobiDB-lite"/>
    </source>
</evidence>